<dbReference type="InterPro" id="IPR046342">
    <property type="entry name" value="CBS_dom_sf"/>
</dbReference>
<dbReference type="EMBL" id="UOEG01000107">
    <property type="protein sequence ID" value="VAV93784.1"/>
    <property type="molecule type" value="Genomic_DNA"/>
</dbReference>
<dbReference type="PROSITE" id="PS51371">
    <property type="entry name" value="CBS"/>
    <property type="match status" value="2"/>
</dbReference>
<dbReference type="CDD" id="cd04623">
    <property type="entry name" value="CBS_pair_bac_euk"/>
    <property type="match status" value="1"/>
</dbReference>
<dbReference type="AlphaFoldDB" id="A0A3B0RJZ6"/>
<dbReference type="Pfam" id="PF00571">
    <property type="entry name" value="CBS"/>
    <property type="match status" value="2"/>
</dbReference>
<dbReference type="SMART" id="SM00116">
    <property type="entry name" value="CBS"/>
    <property type="match status" value="2"/>
</dbReference>
<feature type="domain" description="CBS" evidence="2">
    <location>
        <begin position="77"/>
        <end position="132"/>
    </location>
</feature>
<name>A0A3B0RJZ6_9ZZZZ</name>
<dbReference type="PANTHER" id="PTHR43080">
    <property type="entry name" value="CBS DOMAIN-CONTAINING PROTEIN CBSX3, MITOCHONDRIAL"/>
    <property type="match status" value="1"/>
</dbReference>
<keyword evidence="1" id="KW-0129">CBS domain</keyword>
<protein>
    <submittedName>
        <fullName evidence="3">CBS domain protein</fullName>
    </submittedName>
</protein>
<organism evidence="3">
    <name type="scientific">hydrothermal vent metagenome</name>
    <dbReference type="NCBI Taxonomy" id="652676"/>
    <lineage>
        <taxon>unclassified sequences</taxon>
        <taxon>metagenomes</taxon>
        <taxon>ecological metagenomes</taxon>
    </lineage>
</organism>
<dbReference type="InterPro" id="IPR051257">
    <property type="entry name" value="Diverse_CBS-Domain"/>
</dbReference>
<dbReference type="InterPro" id="IPR000644">
    <property type="entry name" value="CBS_dom"/>
</dbReference>
<dbReference type="Gene3D" id="3.10.580.10">
    <property type="entry name" value="CBS-domain"/>
    <property type="match status" value="1"/>
</dbReference>
<dbReference type="PANTHER" id="PTHR43080:SF2">
    <property type="entry name" value="CBS DOMAIN-CONTAINING PROTEIN"/>
    <property type="match status" value="1"/>
</dbReference>
<evidence type="ECO:0000256" key="1">
    <source>
        <dbReference type="ARBA" id="ARBA00023122"/>
    </source>
</evidence>
<reference evidence="3" key="1">
    <citation type="submission" date="2018-06" db="EMBL/GenBank/DDBJ databases">
        <authorList>
            <person name="Zhirakovskaya E."/>
        </authorList>
    </citation>
    <scope>NUCLEOTIDE SEQUENCE</scope>
</reference>
<sequence>MLVQQILKSKGHEGVFTIKPGTLTSDAAKLLAEKRIGGLVVSRDGKSVDGILSERDIVRTLAARGGTCLTETIDGMMTKNPVCCARSDRSDAVLARMTEGRFRHMPVVEDGVLVGIVTIGDVVKARLQELSMEKDALQGMIMGH</sequence>
<gene>
    <name evidence="3" type="ORF">MNBD_ALPHA07-851</name>
</gene>
<proteinExistence type="predicted"/>
<accession>A0A3B0RJZ6</accession>
<evidence type="ECO:0000313" key="3">
    <source>
        <dbReference type="EMBL" id="VAV93784.1"/>
    </source>
</evidence>
<dbReference type="SUPFAM" id="SSF54631">
    <property type="entry name" value="CBS-domain pair"/>
    <property type="match status" value="1"/>
</dbReference>
<dbReference type="InterPro" id="IPR044725">
    <property type="entry name" value="CBSX3_CBS_dom"/>
</dbReference>
<evidence type="ECO:0000259" key="2">
    <source>
        <dbReference type="PROSITE" id="PS51371"/>
    </source>
</evidence>
<feature type="domain" description="CBS" evidence="2">
    <location>
        <begin position="8"/>
        <end position="71"/>
    </location>
</feature>